<evidence type="ECO:0000256" key="7">
    <source>
        <dbReference type="ARBA" id="ARBA00022984"/>
    </source>
</evidence>
<keyword evidence="3 10" id="KW-0132">Cell division</keyword>
<feature type="domain" description="Mur ligase N-terminal catalytic" evidence="12">
    <location>
        <begin position="24"/>
        <end position="92"/>
    </location>
</feature>
<comment type="pathway">
    <text evidence="10 11">Cell wall biogenesis; peptidoglycan biosynthesis.</text>
</comment>
<dbReference type="InterPro" id="IPR005863">
    <property type="entry name" value="UDP-N-AcMur_synth"/>
</dbReference>
<feature type="domain" description="Mur ligase central" evidence="14">
    <location>
        <begin position="105"/>
        <end position="294"/>
    </location>
</feature>
<dbReference type="RefSeq" id="WP_074371804.1">
    <property type="nucleotide sequence ID" value="NZ_AP024907.1"/>
</dbReference>
<dbReference type="InterPro" id="IPR051046">
    <property type="entry name" value="MurCDEF_CellWall_CoF430Synth"/>
</dbReference>
<comment type="subcellular location">
    <subcellularLocation>
        <location evidence="10 11">Cytoplasm</location>
    </subcellularLocation>
</comment>
<evidence type="ECO:0000259" key="13">
    <source>
        <dbReference type="Pfam" id="PF02875"/>
    </source>
</evidence>
<dbReference type="InterPro" id="IPR035911">
    <property type="entry name" value="MurE/MurF_N"/>
</dbReference>
<evidence type="ECO:0000313" key="15">
    <source>
        <dbReference type="EMBL" id="SIO93206.1"/>
    </source>
</evidence>
<dbReference type="Gene3D" id="3.40.1190.10">
    <property type="entry name" value="Mur-like, catalytic domain"/>
    <property type="match status" value="1"/>
</dbReference>
<dbReference type="Pfam" id="PF01225">
    <property type="entry name" value="Mur_ligase"/>
    <property type="match status" value="1"/>
</dbReference>
<evidence type="ECO:0000313" key="16">
    <source>
        <dbReference type="Proteomes" id="UP000184774"/>
    </source>
</evidence>
<keyword evidence="8 10" id="KW-0131">Cell cycle</keyword>
<dbReference type="SUPFAM" id="SSF53244">
    <property type="entry name" value="MurD-like peptide ligases, peptide-binding domain"/>
    <property type="match status" value="1"/>
</dbReference>
<keyword evidence="4 10" id="KW-0547">Nucleotide-binding</keyword>
<keyword evidence="9 10" id="KW-0961">Cell wall biogenesis/degradation</keyword>
<evidence type="ECO:0000256" key="11">
    <source>
        <dbReference type="RuleBase" id="RU004136"/>
    </source>
</evidence>
<dbReference type="SUPFAM" id="SSF63418">
    <property type="entry name" value="MurE/MurF N-terminal domain"/>
    <property type="match status" value="1"/>
</dbReference>
<comment type="function">
    <text evidence="10 11">Involved in cell wall formation. Catalyzes the final step in the synthesis of UDP-N-acetylmuramoyl-pentapeptide, the precursor of murein.</text>
</comment>
<keyword evidence="1 10" id="KW-0963">Cytoplasm</keyword>
<reference evidence="15 16" key="1">
    <citation type="submission" date="2016-12" db="EMBL/GenBank/DDBJ databases">
        <authorList>
            <person name="Song W.-J."/>
            <person name="Kurnit D.M."/>
        </authorList>
    </citation>
    <scope>NUCLEOTIDE SEQUENCE [LARGE SCALE GENOMIC DNA]</scope>
    <source>
        <strain evidence="15 16">CECT 9026</strain>
    </source>
</reference>
<dbReference type="GO" id="GO:0071555">
    <property type="term" value="P:cell wall organization"/>
    <property type="evidence" value="ECO:0007669"/>
    <property type="project" value="UniProtKB-KW"/>
</dbReference>
<dbReference type="AlphaFoldDB" id="A0A1N6M1G7"/>
<comment type="similarity">
    <text evidence="10">Belongs to the MurCDEF family. MurF subfamily.</text>
</comment>
<dbReference type="NCBIfam" id="TIGR01143">
    <property type="entry name" value="murF"/>
    <property type="match status" value="1"/>
</dbReference>
<name>A0A1N6M1G7_9VIBR</name>
<dbReference type="GO" id="GO:0005524">
    <property type="term" value="F:ATP binding"/>
    <property type="evidence" value="ECO:0007669"/>
    <property type="project" value="UniProtKB-UniRule"/>
</dbReference>
<evidence type="ECO:0000256" key="5">
    <source>
        <dbReference type="ARBA" id="ARBA00022840"/>
    </source>
</evidence>
<dbReference type="Proteomes" id="UP000184774">
    <property type="component" value="Unassembled WGS sequence"/>
</dbReference>
<evidence type="ECO:0000256" key="8">
    <source>
        <dbReference type="ARBA" id="ARBA00023306"/>
    </source>
</evidence>
<dbReference type="GO" id="GO:0051301">
    <property type="term" value="P:cell division"/>
    <property type="evidence" value="ECO:0007669"/>
    <property type="project" value="UniProtKB-KW"/>
</dbReference>
<dbReference type="InterPro" id="IPR036615">
    <property type="entry name" value="Mur_ligase_C_dom_sf"/>
</dbReference>
<dbReference type="Gene3D" id="3.40.1390.10">
    <property type="entry name" value="MurE/MurF, N-terminal domain"/>
    <property type="match status" value="1"/>
</dbReference>
<dbReference type="HAMAP" id="MF_02019">
    <property type="entry name" value="MurF"/>
    <property type="match status" value="1"/>
</dbReference>
<evidence type="ECO:0000256" key="9">
    <source>
        <dbReference type="ARBA" id="ARBA00023316"/>
    </source>
</evidence>
<feature type="domain" description="Mur ligase C-terminal" evidence="13">
    <location>
        <begin position="324"/>
        <end position="436"/>
    </location>
</feature>
<dbReference type="InterPro" id="IPR013221">
    <property type="entry name" value="Mur_ligase_cen"/>
</dbReference>
<dbReference type="EC" id="6.3.2.10" evidence="10 11"/>
<dbReference type="InterPro" id="IPR036565">
    <property type="entry name" value="Mur-like_cat_sf"/>
</dbReference>
<dbReference type="SUPFAM" id="SSF53623">
    <property type="entry name" value="MurD-like peptide ligases, catalytic domain"/>
    <property type="match status" value="1"/>
</dbReference>
<accession>A0A1N6M1G7</accession>
<dbReference type="PANTHER" id="PTHR43024:SF1">
    <property type="entry name" value="UDP-N-ACETYLMURAMOYL-TRIPEPTIDE--D-ALANYL-D-ALANINE LIGASE"/>
    <property type="match status" value="1"/>
</dbReference>
<dbReference type="PANTHER" id="PTHR43024">
    <property type="entry name" value="UDP-N-ACETYLMURAMOYL-TRIPEPTIDE--D-ALANYL-D-ALANINE LIGASE"/>
    <property type="match status" value="1"/>
</dbReference>
<dbReference type="GO" id="GO:0008766">
    <property type="term" value="F:UDP-N-acetylmuramoylalanyl-D-glutamyl-2,6-diaminopimelate-D-alanyl-D-alanine ligase activity"/>
    <property type="evidence" value="ECO:0007669"/>
    <property type="project" value="RHEA"/>
</dbReference>
<proteinExistence type="inferred from homology"/>
<protein>
    <recommendedName>
        <fullName evidence="10 11">UDP-N-acetylmuramoyl-tripeptide--D-alanyl-D-alanine ligase</fullName>
        <ecNumber evidence="10 11">6.3.2.10</ecNumber>
    </recommendedName>
    <alternativeName>
        <fullName evidence="10">D-alanyl-D-alanine-adding enzyme</fullName>
    </alternativeName>
</protein>
<dbReference type="Pfam" id="PF08245">
    <property type="entry name" value="Mur_ligase_M"/>
    <property type="match status" value="1"/>
</dbReference>
<evidence type="ECO:0000256" key="1">
    <source>
        <dbReference type="ARBA" id="ARBA00022490"/>
    </source>
</evidence>
<dbReference type="UniPathway" id="UPA00219"/>
<dbReference type="OrthoDB" id="9801978at2"/>
<dbReference type="Pfam" id="PF02875">
    <property type="entry name" value="Mur_ligase_C"/>
    <property type="match status" value="1"/>
</dbReference>
<dbReference type="EMBL" id="FSSB01000007">
    <property type="protein sequence ID" value="SIO93206.1"/>
    <property type="molecule type" value="Genomic_DNA"/>
</dbReference>
<dbReference type="GO" id="GO:0008360">
    <property type="term" value="P:regulation of cell shape"/>
    <property type="evidence" value="ECO:0007669"/>
    <property type="project" value="UniProtKB-KW"/>
</dbReference>
<evidence type="ECO:0000256" key="10">
    <source>
        <dbReference type="HAMAP-Rule" id="MF_02019"/>
    </source>
</evidence>
<evidence type="ECO:0000259" key="14">
    <source>
        <dbReference type="Pfam" id="PF08245"/>
    </source>
</evidence>
<dbReference type="InterPro" id="IPR004101">
    <property type="entry name" value="Mur_ligase_C"/>
</dbReference>
<keyword evidence="6 10" id="KW-0133">Cell shape</keyword>
<organism evidence="15 16">
    <name type="scientific">Vibrio spartinae</name>
    <dbReference type="NCBI Taxonomy" id="1918945"/>
    <lineage>
        <taxon>Bacteria</taxon>
        <taxon>Pseudomonadati</taxon>
        <taxon>Pseudomonadota</taxon>
        <taxon>Gammaproteobacteria</taxon>
        <taxon>Vibrionales</taxon>
        <taxon>Vibrionaceae</taxon>
        <taxon>Vibrio</taxon>
    </lineage>
</organism>
<dbReference type="Gene3D" id="3.90.190.20">
    <property type="entry name" value="Mur ligase, C-terminal domain"/>
    <property type="match status" value="1"/>
</dbReference>
<evidence type="ECO:0000256" key="2">
    <source>
        <dbReference type="ARBA" id="ARBA00022598"/>
    </source>
</evidence>
<evidence type="ECO:0000256" key="3">
    <source>
        <dbReference type="ARBA" id="ARBA00022618"/>
    </source>
</evidence>
<comment type="catalytic activity">
    <reaction evidence="10 11">
        <text>D-alanyl-D-alanine + UDP-N-acetyl-alpha-D-muramoyl-L-alanyl-gamma-D-glutamyl-meso-2,6-diaminopimelate + ATP = UDP-N-acetyl-alpha-D-muramoyl-L-alanyl-gamma-D-glutamyl-meso-2,6-diaminopimeloyl-D-alanyl-D-alanine + ADP + phosphate + H(+)</text>
        <dbReference type="Rhea" id="RHEA:28374"/>
        <dbReference type="ChEBI" id="CHEBI:15378"/>
        <dbReference type="ChEBI" id="CHEBI:30616"/>
        <dbReference type="ChEBI" id="CHEBI:43474"/>
        <dbReference type="ChEBI" id="CHEBI:57822"/>
        <dbReference type="ChEBI" id="CHEBI:61386"/>
        <dbReference type="ChEBI" id="CHEBI:83905"/>
        <dbReference type="ChEBI" id="CHEBI:456216"/>
        <dbReference type="EC" id="6.3.2.10"/>
    </reaction>
</comment>
<evidence type="ECO:0000259" key="12">
    <source>
        <dbReference type="Pfam" id="PF01225"/>
    </source>
</evidence>
<keyword evidence="2 10" id="KW-0436">Ligase</keyword>
<evidence type="ECO:0000256" key="4">
    <source>
        <dbReference type="ARBA" id="ARBA00022741"/>
    </source>
</evidence>
<keyword evidence="5 10" id="KW-0067">ATP-binding</keyword>
<evidence type="ECO:0000256" key="6">
    <source>
        <dbReference type="ARBA" id="ARBA00022960"/>
    </source>
</evidence>
<sequence length="453" mass="48659">MIQVSLSQLANVLEAELIGDDVYIHAISTDTRHIDKGALFIALVGERFDAHYFAAQAIEQGAQALLVSRALKVNVPQIVVRDTRQALGTVAAWVHQQCQTKTVAITGSCGKTTVKEMVAEILAQKGRVLYTQGNFNNEIGVPLTLLRSCPEDDFAIIELGANHVGEIAYTTRLVRPDAALVNNVAASHLEGFGSLEGVKVAKGEIFEGLAPGATAVINLDSQGNALWDKVLADKHVVTFSQQQTSADFYAQSIRLDASARPSFTLIAPQGQRDVQLNIIGEHNITNALAAAALATAAGATLDEIKNGLENAENVPGRVDVSMLTSQICLIDDSYNASVPAVKSAIDLLATFSAVRWLVLGNMAELGDESLALHRQVGEHAAPFGFDYVLTYGEDAKVISEVCQGVHFSSHQHMMEYIERQLDNDQNQEHVLLVKGAHSAGMGKIVAALKEKYA</sequence>
<dbReference type="GO" id="GO:0009252">
    <property type="term" value="P:peptidoglycan biosynthetic process"/>
    <property type="evidence" value="ECO:0007669"/>
    <property type="project" value="UniProtKB-UniRule"/>
</dbReference>
<keyword evidence="7 10" id="KW-0573">Peptidoglycan synthesis</keyword>
<dbReference type="InterPro" id="IPR000713">
    <property type="entry name" value="Mur_ligase_N"/>
</dbReference>
<feature type="binding site" evidence="10">
    <location>
        <begin position="107"/>
        <end position="113"/>
    </location>
    <ligand>
        <name>ATP</name>
        <dbReference type="ChEBI" id="CHEBI:30616"/>
    </ligand>
</feature>
<dbReference type="GO" id="GO:0005737">
    <property type="term" value="C:cytoplasm"/>
    <property type="evidence" value="ECO:0007669"/>
    <property type="project" value="UniProtKB-SubCell"/>
</dbReference>
<gene>
    <name evidence="10 15" type="primary">murF</name>
    <name evidence="15" type="ORF">VSP9026_00856</name>
</gene>
<dbReference type="GO" id="GO:0047480">
    <property type="term" value="F:UDP-N-acetylmuramoyl-tripeptide-D-alanyl-D-alanine ligase activity"/>
    <property type="evidence" value="ECO:0007669"/>
    <property type="project" value="UniProtKB-UniRule"/>
</dbReference>